<dbReference type="Proteomes" id="UP000001593">
    <property type="component" value="Unassembled WGS sequence"/>
</dbReference>
<dbReference type="AlphaFoldDB" id="A7TB93"/>
<organism evidence="2 3">
    <name type="scientific">Nematostella vectensis</name>
    <name type="common">Starlet sea anemone</name>
    <dbReference type="NCBI Taxonomy" id="45351"/>
    <lineage>
        <taxon>Eukaryota</taxon>
        <taxon>Metazoa</taxon>
        <taxon>Cnidaria</taxon>
        <taxon>Anthozoa</taxon>
        <taxon>Hexacorallia</taxon>
        <taxon>Actiniaria</taxon>
        <taxon>Edwardsiidae</taxon>
        <taxon>Nematostella</taxon>
    </lineage>
</organism>
<evidence type="ECO:0000313" key="2">
    <source>
        <dbReference type="EMBL" id="EDO26720.1"/>
    </source>
</evidence>
<feature type="domain" description="Protein kinase" evidence="1">
    <location>
        <begin position="1"/>
        <end position="93"/>
    </location>
</feature>
<dbReference type="eggNOG" id="KOG0588">
    <property type="taxonomic scope" value="Eukaryota"/>
</dbReference>
<accession>A7TB93</accession>
<name>A7TB93_NEMVE</name>
<dbReference type="Gene3D" id="1.10.510.10">
    <property type="entry name" value="Transferase(Phosphotransferase) domain 1"/>
    <property type="match status" value="1"/>
</dbReference>
<dbReference type="InterPro" id="IPR000719">
    <property type="entry name" value="Prot_kinase_dom"/>
</dbReference>
<dbReference type="SUPFAM" id="SSF56112">
    <property type="entry name" value="Protein kinase-like (PK-like)"/>
    <property type="match status" value="1"/>
</dbReference>
<dbReference type="InterPro" id="IPR011009">
    <property type="entry name" value="Kinase-like_dom_sf"/>
</dbReference>
<protein>
    <recommendedName>
        <fullName evidence="1">Protein kinase domain-containing protein</fullName>
    </recommendedName>
</protein>
<gene>
    <name evidence="2" type="ORF">NEMVEDRAFT_v1g153243</name>
</gene>
<proteinExistence type="predicted"/>
<dbReference type="EMBL" id="DS474921">
    <property type="protein sequence ID" value="EDO26720.1"/>
    <property type="molecule type" value="Genomic_DNA"/>
</dbReference>
<dbReference type="PhylomeDB" id="A7TB93"/>
<dbReference type="PROSITE" id="PS50011">
    <property type="entry name" value="PROTEIN_KINASE_DOM"/>
    <property type="match status" value="1"/>
</dbReference>
<feature type="non-terminal residue" evidence="2">
    <location>
        <position position="95"/>
    </location>
</feature>
<dbReference type="InterPro" id="IPR024104">
    <property type="entry name" value="Tribbles/Ser_Thr_kinase_40"/>
</dbReference>
<evidence type="ECO:0000259" key="1">
    <source>
        <dbReference type="PROSITE" id="PS50011"/>
    </source>
</evidence>
<dbReference type="KEGG" id="nve:5525100"/>
<keyword evidence="3" id="KW-1185">Reference proteome</keyword>
<dbReference type="InParanoid" id="A7TB93"/>
<dbReference type="GO" id="GO:0005524">
    <property type="term" value="F:ATP binding"/>
    <property type="evidence" value="ECO:0007669"/>
    <property type="project" value="InterPro"/>
</dbReference>
<reference evidence="2 3" key="1">
    <citation type="journal article" date="2007" name="Science">
        <title>Sea anemone genome reveals ancestral eumetazoan gene repertoire and genomic organization.</title>
        <authorList>
            <person name="Putnam N.H."/>
            <person name="Srivastava M."/>
            <person name="Hellsten U."/>
            <person name="Dirks B."/>
            <person name="Chapman J."/>
            <person name="Salamov A."/>
            <person name="Terry A."/>
            <person name="Shapiro H."/>
            <person name="Lindquist E."/>
            <person name="Kapitonov V.V."/>
            <person name="Jurka J."/>
            <person name="Genikhovich G."/>
            <person name="Grigoriev I.V."/>
            <person name="Lucas S.M."/>
            <person name="Steele R.E."/>
            <person name="Finnerty J.R."/>
            <person name="Technau U."/>
            <person name="Martindale M.Q."/>
            <person name="Rokhsar D.S."/>
        </authorList>
    </citation>
    <scope>NUCLEOTIDE SEQUENCE [LARGE SCALE GENOMIC DNA]</scope>
    <source>
        <strain evidence="3">CH2 X CH6</strain>
    </source>
</reference>
<dbReference type="GO" id="GO:0004672">
    <property type="term" value="F:protein kinase activity"/>
    <property type="evidence" value="ECO:0007669"/>
    <property type="project" value="InterPro"/>
</dbReference>
<dbReference type="STRING" id="45351.A7TB93"/>
<evidence type="ECO:0000313" key="3">
    <source>
        <dbReference type="Proteomes" id="UP000001593"/>
    </source>
</evidence>
<dbReference type="HOGENOM" id="CLU_2415312_0_0_1"/>
<dbReference type="PANTHER" id="PTHR22961:SF13">
    <property type="entry name" value="TRIBBLES"/>
    <property type="match status" value="1"/>
</dbReference>
<dbReference type="Pfam" id="PF00069">
    <property type="entry name" value="Pkinase"/>
    <property type="match status" value="1"/>
</dbReference>
<dbReference type="PANTHER" id="PTHR22961">
    <property type="entry name" value="SER/THR PROTEIN KINASE-TRB"/>
    <property type="match status" value="1"/>
</dbReference>
<dbReference type="OMA" id="WEITPSV"/>
<sequence length="95" mass="10805">MEVSPFSTGIPYDATSSDVWSLGVVLFAMVTGRFPFDDQDRRQLLRHTLAGKFSYPKGSARLSDQLKELVKNMLTADIKSRLTLEEVYDHPWIRG</sequence>